<accession>A0ABN1P6I4</accession>
<organism evidence="2 3">
    <name type="scientific">Streptomyces rhizosphaericus</name>
    <dbReference type="NCBI Taxonomy" id="114699"/>
    <lineage>
        <taxon>Bacteria</taxon>
        <taxon>Bacillati</taxon>
        <taxon>Actinomycetota</taxon>
        <taxon>Actinomycetes</taxon>
        <taxon>Kitasatosporales</taxon>
        <taxon>Streptomycetaceae</taxon>
        <taxon>Streptomyces</taxon>
        <taxon>Streptomyces violaceusniger group</taxon>
    </lineage>
</organism>
<feature type="compositionally biased region" description="Basic and acidic residues" evidence="1">
    <location>
        <begin position="292"/>
        <end position="302"/>
    </location>
</feature>
<evidence type="ECO:0000256" key="1">
    <source>
        <dbReference type="SAM" id="MobiDB-lite"/>
    </source>
</evidence>
<reference evidence="2 3" key="1">
    <citation type="journal article" date="2019" name="Int. J. Syst. Evol. Microbiol.">
        <title>The Global Catalogue of Microorganisms (GCM) 10K type strain sequencing project: providing services to taxonomists for standard genome sequencing and annotation.</title>
        <authorList>
            <consortium name="The Broad Institute Genomics Platform"/>
            <consortium name="The Broad Institute Genome Sequencing Center for Infectious Disease"/>
            <person name="Wu L."/>
            <person name="Ma J."/>
        </authorList>
    </citation>
    <scope>NUCLEOTIDE SEQUENCE [LARGE SCALE GENOMIC DNA]</scope>
    <source>
        <strain evidence="2 3">JCM 11444</strain>
    </source>
</reference>
<evidence type="ECO:0000313" key="3">
    <source>
        <dbReference type="Proteomes" id="UP001500418"/>
    </source>
</evidence>
<feature type="region of interest" description="Disordered" evidence="1">
    <location>
        <begin position="214"/>
        <end position="302"/>
    </location>
</feature>
<proteinExistence type="predicted"/>
<gene>
    <name evidence="2" type="ORF">GCM10009575_019820</name>
</gene>
<name>A0ABN1P6I4_9ACTN</name>
<evidence type="ECO:0000313" key="2">
    <source>
        <dbReference type="EMBL" id="GAA0923632.1"/>
    </source>
</evidence>
<feature type="compositionally biased region" description="Basic residues" evidence="1">
    <location>
        <begin position="222"/>
        <end position="237"/>
    </location>
</feature>
<dbReference type="EMBL" id="BAAAID010000009">
    <property type="protein sequence ID" value="GAA0923632.1"/>
    <property type="molecule type" value="Genomic_DNA"/>
</dbReference>
<keyword evidence="3" id="KW-1185">Reference proteome</keyword>
<dbReference type="Proteomes" id="UP001500418">
    <property type="component" value="Unassembled WGS sequence"/>
</dbReference>
<sequence>MIVPLLYFCWPQSKGLMRTELHDTAAAFLKSCWWASPTPRYAKARYDTVDRLPPDAPASAAFLDAADRLLRSGDLQDRLADLLHAAFGSETGSTNWTRAYHKRRTTLSSRLRAAADPLLQAARRSTRLPRQRAVRRTMMLTSTGATYYGPHHIPASLRDQWITDEFRKLTAPQISLRFLRRSAAARLVQLSADCSLWEAAQWLGIRPRAIQVTTADDTPRWQRSHPQHATLHRRRRPPGAPPRRGQRADRLPASPRNTPRLVDPSLDLGGAHRTDAPPRRPRPGTTQMPDGLRLRLDDNHPG</sequence>
<comment type="caution">
    <text evidence="2">The sequence shown here is derived from an EMBL/GenBank/DDBJ whole genome shotgun (WGS) entry which is preliminary data.</text>
</comment>
<protein>
    <submittedName>
        <fullName evidence="2">Uncharacterized protein</fullName>
    </submittedName>
</protein>